<dbReference type="CDD" id="cd02976">
    <property type="entry name" value="NrdH"/>
    <property type="match status" value="1"/>
</dbReference>
<organism evidence="2">
    <name type="scientific">marine sediment metagenome</name>
    <dbReference type="NCBI Taxonomy" id="412755"/>
    <lineage>
        <taxon>unclassified sequences</taxon>
        <taxon>metagenomes</taxon>
        <taxon>ecological metagenomes</taxon>
    </lineage>
</organism>
<dbReference type="Gene3D" id="3.40.30.10">
    <property type="entry name" value="Glutaredoxin"/>
    <property type="match status" value="1"/>
</dbReference>
<evidence type="ECO:0000259" key="1">
    <source>
        <dbReference type="Pfam" id="PF00462"/>
    </source>
</evidence>
<gene>
    <name evidence="2" type="ORF">S01H1_68855</name>
</gene>
<protein>
    <recommendedName>
        <fullName evidence="1">Glutaredoxin domain-containing protein</fullName>
    </recommendedName>
</protein>
<reference evidence="2" key="1">
    <citation type="journal article" date="2014" name="Front. Microbiol.">
        <title>High frequency of phylogenetically diverse reductive dehalogenase-homologous genes in deep subseafloor sedimentary metagenomes.</title>
        <authorList>
            <person name="Kawai M."/>
            <person name="Futagami T."/>
            <person name="Toyoda A."/>
            <person name="Takaki Y."/>
            <person name="Nishi S."/>
            <person name="Hori S."/>
            <person name="Arai W."/>
            <person name="Tsubouchi T."/>
            <person name="Morono Y."/>
            <person name="Uchiyama I."/>
            <person name="Ito T."/>
            <person name="Fujiyama A."/>
            <person name="Inagaki F."/>
            <person name="Takami H."/>
        </authorList>
    </citation>
    <scope>NUCLEOTIDE SEQUENCE</scope>
    <source>
        <strain evidence="2">Expedition CK06-06</strain>
    </source>
</reference>
<dbReference type="EMBL" id="BARS01045676">
    <property type="protein sequence ID" value="GAG35380.1"/>
    <property type="molecule type" value="Genomic_DNA"/>
</dbReference>
<comment type="caution">
    <text evidence="2">The sequence shown here is derived from an EMBL/GenBank/DDBJ whole genome shotgun (WGS) entry which is preliminary data.</text>
</comment>
<dbReference type="AlphaFoldDB" id="X0WXF9"/>
<dbReference type="SUPFAM" id="SSF52833">
    <property type="entry name" value="Thioredoxin-like"/>
    <property type="match status" value="1"/>
</dbReference>
<dbReference type="InterPro" id="IPR002109">
    <property type="entry name" value="Glutaredoxin"/>
</dbReference>
<proteinExistence type="predicted"/>
<feature type="domain" description="Glutaredoxin" evidence="1">
    <location>
        <begin position="19"/>
        <end position="77"/>
    </location>
</feature>
<name>X0WXF9_9ZZZZ</name>
<sequence length="101" mass="11322">MGLIKDFGSTPAHPFADGVVVYTTSGCTKCDMLKKWLKNKNTIFEEKNLEDSNVMTNLVMRNFVVMSAPALEINGEVYTDNQIFESDGLIKPHFSKVFEAI</sequence>
<dbReference type="InterPro" id="IPR036249">
    <property type="entry name" value="Thioredoxin-like_sf"/>
</dbReference>
<evidence type="ECO:0000313" key="2">
    <source>
        <dbReference type="EMBL" id="GAG35380.1"/>
    </source>
</evidence>
<dbReference type="Pfam" id="PF00462">
    <property type="entry name" value="Glutaredoxin"/>
    <property type="match status" value="1"/>
</dbReference>
<accession>X0WXF9</accession>